<evidence type="ECO:0000313" key="11">
    <source>
        <dbReference type="Proteomes" id="UP000199119"/>
    </source>
</evidence>
<accession>A0A1I2G9Q2</accession>
<dbReference type="Pfam" id="PF02518">
    <property type="entry name" value="HATPase_c"/>
    <property type="match status" value="1"/>
</dbReference>
<keyword evidence="11" id="KW-1185">Reference proteome</keyword>
<dbReference type="GO" id="GO:0005886">
    <property type="term" value="C:plasma membrane"/>
    <property type="evidence" value="ECO:0007669"/>
    <property type="project" value="UniProtKB-SubCell"/>
</dbReference>
<dbReference type="CDD" id="cd00082">
    <property type="entry name" value="HisKA"/>
    <property type="match status" value="1"/>
</dbReference>
<evidence type="ECO:0000259" key="9">
    <source>
        <dbReference type="PROSITE" id="PS50109"/>
    </source>
</evidence>
<keyword evidence="4" id="KW-0597">Phosphoprotein</keyword>
<evidence type="ECO:0000256" key="1">
    <source>
        <dbReference type="ARBA" id="ARBA00000085"/>
    </source>
</evidence>
<keyword evidence="7" id="KW-0902">Two-component regulatory system</keyword>
<dbReference type="InterPro" id="IPR036890">
    <property type="entry name" value="HATPase_C_sf"/>
</dbReference>
<evidence type="ECO:0000256" key="5">
    <source>
        <dbReference type="ARBA" id="ARBA00022679"/>
    </source>
</evidence>
<dbReference type="OrthoDB" id="8579121at2"/>
<dbReference type="PANTHER" id="PTHR43711">
    <property type="entry name" value="TWO-COMPONENT HISTIDINE KINASE"/>
    <property type="match status" value="1"/>
</dbReference>
<dbReference type="SUPFAM" id="SSF55874">
    <property type="entry name" value="ATPase domain of HSP90 chaperone/DNA topoisomerase II/histidine kinase"/>
    <property type="match status" value="1"/>
</dbReference>
<dbReference type="Gene3D" id="1.10.287.130">
    <property type="match status" value="1"/>
</dbReference>
<dbReference type="Pfam" id="PF00512">
    <property type="entry name" value="HisKA"/>
    <property type="match status" value="1"/>
</dbReference>
<dbReference type="RefSeq" id="WP_092940728.1">
    <property type="nucleotide sequence ID" value="NZ_FONX01000014.1"/>
</dbReference>
<evidence type="ECO:0000256" key="2">
    <source>
        <dbReference type="ARBA" id="ARBA00004429"/>
    </source>
</evidence>
<dbReference type="Proteomes" id="UP000199119">
    <property type="component" value="Unassembled WGS sequence"/>
</dbReference>
<comment type="catalytic activity">
    <reaction evidence="1">
        <text>ATP + protein L-histidine = ADP + protein N-phospho-L-histidine.</text>
        <dbReference type="EC" id="2.7.13.3"/>
    </reaction>
</comment>
<dbReference type="Gene3D" id="3.30.565.10">
    <property type="entry name" value="Histidine kinase-like ATPase, C-terminal domain"/>
    <property type="match status" value="1"/>
</dbReference>
<reference evidence="11" key="1">
    <citation type="submission" date="2016-10" db="EMBL/GenBank/DDBJ databases">
        <authorList>
            <person name="Varghese N."/>
            <person name="Submissions S."/>
        </authorList>
    </citation>
    <scope>NUCLEOTIDE SEQUENCE [LARGE SCALE GENOMIC DNA]</scope>
    <source>
        <strain evidence="11">DSM 27981</strain>
    </source>
</reference>
<evidence type="ECO:0000256" key="8">
    <source>
        <dbReference type="ARBA" id="ARBA00023136"/>
    </source>
</evidence>
<dbReference type="InterPro" id="IPR005467">
    <property type="entry name" value="His_kinase_dom"/>
</dbReference>
<proteinExistence type="predicted"/>
<organism evidence="10 11">
    <name type="scientific">Paracidovorax wautersii</name>
    <dbReference type="NCBI Taxonomy" id="1177982"/>
    <lineage>
        <taxon>Bacteria</taxon>
        <taxon>Pseudomonadati</taxon>
        <taxon>Pseudomonadota</taxon>
        <taxon>Betaproteobacteria</taxon>
        <taxon>Burkholderiales</taxon>
        <taxon>Comamonadaceae</taxon>
        <taxon>Paracidovorax</taxon>
    </lineage>
</organism>
<dbReference type="InterPro" id="IPR004358">
    <property type="entry name" value="Sig_transdc_His_kin-like_C"/>
</dbReference>
<name>A0A1I2G9Q2_9BURK</name>
<feature type="domain" description="Histidine kinase" evidence="9">
    <location>
        <begin position="51"/>
        <end position="272"/>
    </location>
</feature>
<evidence type="ECO:0000256" key="4">
    <source>
        <dbReference type="ARBA" id="ARBA00022553"/>
    </source>
</evidence>
<dbReference type="FunFam" id="3.30.565.10:FF:000006">
    <property type="entry name" value="Sensor histidine kinase WalK"/>
    <property type="match status" value="1"/>
</dbReference>
<dbReference type="PRINTS" id="PR00344">
    <property type="entry name" value="BCTRLSENSOR"/>
</dbReference>
<evidence type="ECO:0000256" key="7">
    <source>
        <dbReference type="ARBA" id="ARBA00023012"/>
    </source>
</evidence>
<protein>
    <recommendedName>
        <fullName evidence="3">histidine kinase</fullName>
        <ecNumber evidence="3">2.7.13.3</ecNumber>
    </recommendedName>
</protein>
<evidence type="ECO:0000313" key="10">
    <source>
        <dbReference type="EMBL" id="SFF14242.1"/>
    </source>
</evidence>
<dbReference type="PANTHER" id="PTHR43711:SF1">
    <property type="entry name" value="HISTIDINE KINASE 1"/>
    <property type="match status" value="1"/>
</dbReference>
<dbReference type="SMART" id="SM00387">
    <property type="entry name" value="HATPase_c"/>
    <property type="match status" value="1"/>
</dbReference>
<sequence length="276" mass="29581">MRHVQVSKVAVPGEGGVPVGLLAVKVDVTAIRNALAVAEAASQAKSEFVANISHELRTPLQSILGFSELGIYRSDETSQLRLMFDDIHASGLRMLELVNNLLDISKIESTVGAFRFATEDVRESLSAVVQELAPLAARRKVGFALELPPEPLRASVDKVRIEQVFRNVLANGIKFSPEGGTLTVRCVAEQPPGGRRRVVVSIQDEGPGVPEAERDLIFQPFMQSSATRHGYGGTGLGLAICRKIVEAHAGQIGVRPAPLHGSVFEIRLPADSGEPA</sequence>
<dbReference type="InterPro" id="IPR050736">
    <property type="entry name" value="Sensor_HK_Regulatory"/>
</dbReference>
<evidence type="ECO:0000256" key="6">
    <source>
        <dbReference type="ARBA" id="ARBA00022777"/>
    </source>
</evidence>
<dbReference type="SUPFAM" id="SSF47384">
    <property type="entry name" value="Homodimeric domain of signal transducing histidine kinase"/>
    <property type="match status" value="1"/>
</dbReference>
<gene>
    <name evidence="10" type="ORF">SAMN04489711_11417</name>
</gene>
<dbReference type="FunFam" id="1.10.287.130:FF:000001">
    <property type="entry name" value="Two-component sensor histidine kinase"/>
    <property type="match status" value="1"/>
</dbReference>
<dbReference type="EC" id="2.7.13.3" evidence="3"/>
<dbReference type="GO" id="GO:0000155">
    <property type="term" value="F:phosphorelay sensor kinase activity"/>
    <property type="evidence" value="ECO:0007669"/>
    <property type="project" value="InterPro"/>
</dbReference>
<dbReference type="SMART" id="SM00388">
    <property type="entry name" value="HisKA"/>
    <property type="match status" value="1"/>
</dbReference>
<keyword evidence="5" id="KW-0808">Transferase</keyword>
<keyword evidence="6 10" id="KW-0418">Kinase</keyword>
<dbReference type="InterPro" id="IPR003661">
    <property type="entry name" value="HisK_dim/P_dom"/>
</dbReference>
<dbReference type="AlphaFoldDB" id="A0A1I2G9Q2"/>
<dbReference type="PROSITE" id="PS50109">
    <property type="entry name" value="HIS_KIN"/>
    <property type="match status" value="1"/>
</dbReference>
<comment type="subcellular location">
    <subcellularLocation>
        <location evidence="2">Cell inner membrane</location>
        <topology evidence="2">Multi-pass membrane protein</topology>
    </subcellularLocation>
</comment>
<dbReference type="InterPro" id="IPR036097">
    <property type="entry name" value="HisK_dim/P_sf"/>
</dbReference>
<dbReference type="STRING" id="1177982.SAMN04489711_11417"/>
<evidence type="ECO:0000256" key="3">
    <source>
        <dbReference type="ARBA" id="ARBA00012438"/>
    </source>
</evidence>
<dbReference type="EMBL" id="FONX01000014">
    <property type="protein sequence ID" value="SFF14242.1"/>
    <property type="molecule type" value="Genomic_DNA"/>
</dbReference>
<keyword evidence="8" id="KW-0472">Membrane</keyword>
<dbReference type="InterPro" id="IPR003594">
    <property type="entry name" value="HATPase_dom"/>
</dbReference>